<dbReference type="EMBL" id="CAKOGP040002424">
    <property type="protein sequence ID" value="CAJ1969336.1"/>
    <property type="molecule type" value="Genomic_DNA"/>
</dbReference>
<evidence type="ECO:0000313" key="6">
    <source>
        <dbReference type="Proteomes" id="UP001295423"/>
    </source>
</evidence>
<reference evidence="5" key="1">
    <citation type="submission" date="2023-08" db="EMBL/GenBank/DDBJ databases">
        <authorList>
            <person name="Audoor S."/>
            <person name="Bilcke G."/>
        </authorList>
    </citation>
    <scope>NUCLEOTIDE SEQUENCE</scope>
</reference>
<dbReference type="SUPFAM" id="SSF47095">
    <property type="entry name" value="HMG-box"/>
    <property type="match status" value="1"/>
</dbReference>
<dbReference type="InterPro" id="IPR036910">
    <property type="entry name" value="HMG_box_dom_sf"/>
</dbReference>
<dbReference type="GO" id="GO:0003677">
    <property type="term" value="F:DNA binding"/>
    <property type="evidence" value="ECO:0007669"/>
    <property type="project" value="UniProtKB-UniRule"/>
</dbReference>
<evidence type="ECO:0000256" key="3">
    <source>
        <dbReference type="SAM" id="MobiDB-lite"/>
    </source>
</evidence>
<keyword evidence="2" id="KW-0539">Nucleus</keyword>
<dbReference type="PANTHER" id="PTHR48112">
    <property type="entry name" value="HIGH MOBILITY GROUP PROTEIN DSP1"/>
    <property type="match status" value="1"/>
</dbReference>
<proteinExistence type="predicted"/>
<feature type="region of interest" description="Disordered" evidence="3">
    <location>
        <begin position="75"/>
        <end position="108"/>
    </location>
</feature>
<feature type="compositionally biased region" description="Polar residues" evidence="3">
    <location>
        <begin position="88"/>
        <end position="97"/>
    </location>
</feature>
<evidence type="ECO:0000313" key="5">
    <source>
        <dbReference type="EMBL" id="CAJ1969336.1"/>
    </source>
</evidence>
<keyword evidence="6" id="KW-1185">Reference proteome</keyword>
<dbReference type="PANTHER" id="PTHR48112:SF22">
    <property type="entry name" value="MITOCHONDRIAL TRANSCRIPTION FACTOR A, ISOFORM B"/>
    <property type="match status" value="1"/>
</dbReference>
<feature type="DNA-binding region" description="HMG box" evidence="2">
    <location>
        <begin position="107"/>
        <end position="183"/>
    </location>
</feature>
<keyword evidence="1 2" id="KW-0238">DNA-binding</keyword>
<comment type="caution">
    <text evidence="5">The sequence shown here is derived from an EMBL/GenBank/DDBJ whole genome shotgun (WGS) entry which is preliminary data.</text>
</comment>
<dbReference type="GO" id="GO:0005634">
    <property type="term" value="C:nucleus"/>
    <property type="evidence" value="ECO:0007669"/>
    <property type="project" value="UniProtKB-UniRule"/>
</dbReference>
<dbReference type="InterPro" id="IPR009071">
    <property type="entry name" value="HMG_box_dom"/>
</dbReference>
<sequence>MLTERSDSTTSLCIDWPDTTQSILDDEFLSEEEMMIDNSVGEPEGFGNSELPLHSSLYTLLESKNTDTLKEPTRVPFPVSNSKRTRNFTKPTVSNSCMKRKKPRGMPKRPLSAYNIFFRTQRTIVQAKAKKETPEGSKGLGFEGLGKLIGKQWKKLSKEDRKKYEILAEKDGVRYRQEMDAYNQKKKMLMEKEKERSSQVPLSSAIGFETASNLNRGDFVISESRMDASAFSQTRVDTGRINGVIMNSNPRDTNEKNASVPVPRTIQSLAANTGKFPLPEGTEIMLSDSTGQDRKYRVEYKCYRMSRAEASRYVDSVSGAFRPYEDSHAYAPENWGMPEGYVELPNVGMTPV</sequence>
<evidence type="ECO:0000256" key="1">
    <source>
        <dbReference type="ARBA" id="ARBA00023125"/>
    </source>
</evidence>
<dbReference type="Proteomes" id="UP001295423">
    <property type="component" value="Unassembled WGS sequence"/>
</dbReference>
<gene>
    <name evidence="5" type="ORF">CYCCA115_LOCUS23654</name>
</gene>
<organism evidence="5 6">
    <name type="scientific">Cylindrotheca closterium</name>
    <dbReference type="NCBI Taxonomy" id="2856"/>
    <lineage>
        <taxon>Eukaryota</taxon>
        <taxon>Sar</taxon>
        <taxon>Stramenopiles</taxon>
        <taxon>Ochrophyta</taxon>
        <taxon>Bacillariophyta</taxon>
        <taxon>Bacillariophyceae</taxon>
        <taxon>Bacillariophycidae</taxon>
        <taxon>Bacillariales</taxon>
        <taxon>Bacillariaceae</taxon>
        <taxon>Cylindrotheca</taxon>
    </lineage>
</organism>
<feature type="compositionally biased region" description="Basic residues" evidence="3">
    <location>
        <begin position="98"/>
        <end position="107"/>
    </location>
</feature>
<evidence type="ECO:0000259" key="4">
    <source>
        <dbReference type="PROSITE" id="PS50118"/>
    </source>
</evidence>
<dbReference type="AlphaFoldDB" id="A0AAD2JPG0"/>
<feature type="domain" description="HMG box" evidence="4">
    <location>
        <begin position="107"/>
        <end position="183"/>
    </location>
</feature>
<accession>A0AAD2JPG0</accession>
<protein>
    <recommendedName>
        <fullName evidence="4">HMG box domain-containing protein</fullName>
    </recommendedName>
</protein>
<evidence type="ECO:0000256" key="2">
    <source>
        <dbReference type="PROSITE-ProRule" id="PRU00267"/>
    </source>
</evidence>
<dbReference type="InterPro" id="IPR050342">
    <property type="entry name" value="HMGB"/>
</dbReference>
<dbReference type="Pfam" id="PF00505">
    <property type="entry name" value="HMG_box"/>
    <property type="match status" value="1"/>
</dbReference>
<dbReference type="SMART" id="SM00398">
    <property type="entry name" value="HMG"/>
    <property type="match status" value="1"/>
</dbReference>
<name>A0AAD2JPG0_9STRA</name>
<dbReference type="PROSITE" id="PS50118">
    <property type="entry name" value="HMG_BOX_2"/>
    <property type="match status" value="1"/>
</dbReference>
<dbReference type="Gene3D" id="1.10.30.10">
    <property type="entry name" value="High mobility group box domain"/>
    <property type="match status" value="1"/>
</dbReference>